<evidence type="ECO:0000256" key="2">
    <source>
        <dbReference type="ARBA" id="ARBA00022737"/>
    </source>
</evidence>
<proteinExistence type="predicted"/>
<evidence type="ECO:0000256" key="3">
    <source>
        <dbReference type="ARBA" id="ARBA00022771"/>
    </source>
</evidence>
<dbReference type="GO" id="GO:0008270">
    <property type="term" value="F:zinc ion binding"/>
    <property type="evidence" value="ECO:0007669"/>
    <property type="project" value="UniProtKB-KW"/>
</dbReference>
<dbReference type="InterPro" id="IPR052248">
    <property type="entry name" value="Arf-GAP_FG-repeat_protein"/>
</dbReference>
<keyword evidence="9" id="KW-1185">Reference proteome</keyword>
<name>A0A507FPV9_9FUNG</name>
<dbReference type="GO" id="GO:0016020">
    <property type="term" value="C:membrane"/>
    <property type="evidence" value="ECO:0007669"/>
    <property type="project" value="TreeGrafter"/>
</dbReference>
<dbReference type="InterPro" id="IPR037278">
    <property type="entry name" value="ARFGAP/RecO"/>
</dbReference>
<dbReference type="GO" id="GO:0005096">
    <property type="term" value="F:GTPase activator activity"/>
    <property type="evidence" value="ECO:0007669"/>
    <property type="project" value="InterPro"/>
</dbReference>
<keyword evidence="4" id="KW-0862">Zinc</keyword>
<dbReference type="Pfam" id="PF01412">
    <property type="entry name" value="ArfGap"/>
    <property type="match status" value="1"/>
</dbReference>
<dbReference type="PANTHER" id="PTHR46134">
    <property type="entry name" value="DRONGO, ISOFORM F"/>
    <property type="match status" value="1"/>
</dbReference>
<accession>A0A507FPV9</accession>
<dbReference type="SUPFAM" id="SSF57863">
    <property type="entry name" value="ArfGap/RecO-like zinc finger"/>
    <property type="match status" value="1"/>
</dbReference>
<dbReference type="EMBL" id="QEAP01000006">
    <property type="protein sequence ID" value="TPX78303.1"/>
    <property type="molecule type" value="Genomic_DNA"/>
</dbReference>
<evidence type="ECO:0000313" key="8">
    <source>
        <dbReference type="EMBL" id="TPX78303.1"/>
    </source>
</evidence>
<keyword evidence="2" id="KW-0677">Repeat</keyword>
<dbReference type="OrthoDB" id="6036at2759"/>
<keyword evidence="3 5" id="KW-0863">Zinc-finger</keyword>
<comment type="caution">
    <text evidence="8">The sequence shown here is derived from an EMBL/GenBank/DDBJ whole genome shotgun (WGS) entry which is preliminary data.</text>
</comment>
<organism evidence="8 9">
    <name type="scientific">Chytriomyces confervae</name>
    <dbReference type="NCBI Taxonomy" id="246404"/>
    <lineage>
        <taxon>Eukaryota</taxon>
        <taxon>Fungi</taxon>
        <taxon>Fungi incertae sedis</taxon>
        <taxon>Chytridiomycota</taxon>
        <taxon>Chytridiomycota incertae sedis</taxon>
        <taxon>Chytridiomycetes</taxon>
        <taxon>Chytridiales</taxon>
        <taxon>Chytriomycetaceae</taxon>
        <taxon>Chytriomyces</taxon>
    </lineage>
</organism>
<evidence type="ECO:0000256" key="6">
    <source>
        <dbReference type="SAM" id="MobiDB-lite"/>
    </source>
</evidence>
<dbReference type="GO" id="GO:0005737">
    <property type="term" value="C:cytoplasm"/>
    <property type="evidence" value="ECO:0007669"/>
    <property type="project" value="TreeGrafter"/>
</dbReference>
<feature type="domain" description="Arf-GAP" evidence="7">
    <location>
        <begin position="3"/>
        <end position="121"/>
    </location>
</feature>
<dbReference type="Proteomes" id="UP000320333">
    <property type="component" value="Unassembled WGS sequence"/>
</dbReference>
<protein>
    <recommendedName>
        <fullName evidence="7">Arf-GAP domain-containing protein</fullName>
    </recommendedName>
</protein>
<gene>
    <name evidence="8" type="ORF">CcCBS67573_g00420</name>
</gene>
<dbReference type="SMART" id="SM00105">
    <property type="entry name" value="ArfGap"/>
    <property type="match status" value="1"/>
</dbReference>
<dbReference type="AlphaFoldDB" id="A0A507FPV9"/>
<feature type="region of interest" description="Disordered" evidence="6">
    <location>
        <begin position="509"/>
        <end position="545"/>
    </location>
</feature>
<sequence length="630" mass="66590">MSASQLQQIVSRDENKVCMDCPAKMPNNVNITCSTFVCSRCAGLLRTLSHRIKTISGSSFSMMEVSALAKGGNAVARAIYLAKYKQSVYPLPDPNDDAKILAFIKEKYLHKTWFNADAKTSSSSSSIQLMEPKKIGIIMASTSATSETTTSDAFKILPPPSFTSSFASSAIQPPKSIRSTAASKNVVHSVDDLFGLDFGANTHVTPAVPSPVTVSAVPSKVATPIHAQSMPNISSHSPSPEKTEAPLNHTNNITAEPEPIETPVNQDVEITSGEKAILQNDSEPSEEPQTLADRRRAKILNEGPERLAKISPLHQPKFPSTPMNTPATAMFKPNAQGDDLFSFDEPILPDAGAPANSISDTVNTTSQPGIMDDIIFGSQDLDPLDMIPLQYTITPKPAQNAVPIVVTPSHNISSTNSVNNGAKSDLSDLFTLLSNDTLSTSGVHAPAESSEEGMGSLLGASLSSVHSRASTATEILVDLKSLDLGAKAPAGILESESEQIVDIQTSEGITSEAQETSENVSHEETGASLSVGGFTADESTWPDSGVSSEIVGGGWGGGDASNAGGHSDATHSFKTVNLNLGNVNTEDILFDLEHMMDSDDGNKEDDLQLSVGSRVQADFDALDVLENPWG</sequence>
<evidence type="ECO:0000256" key="1">
    <source>
        <dbReference type="ARBA" id="ARBA00022723"/>
    </source>
</evidence>
<dbReference type="InterPro" id="IPR038508">
    <property type="entry name" value="ArfGAP_dom_sf"/>
</dbReference>
<evidence type="ECO:0000259" key="7">
    <source>
        <dbReference type="PROSITE" id="PS50115"/>
    </source>
</evidence>
<dbReference type="PANTHER" id="PTHR46134:SF3">
    <property type="entry name" value="ARFGAP WITH FG REPEATS 1"/>
    <property type="match status" value="1"/>
</dbReference>
<feature type="compositionally biased region" description="Polar residues" evidence="6">
    <location>
        <begin position="509"/>
        <end position="519"/>
    </location>
</feature>
<dbReference type="Gene3D" id="1.10.220.150">
    <property type="entry name" value="Arf GTPase activating protein"/>
    <property type="match status" value="1"/>
</dbReference>
<dbReference type="CDD" id="cd08838">
    <property type="entry name" value="ArfGap_AGFG"/>
    <property type="match status" value="1"/>
</dbReference>
<reference evidence="8 9" key="1">
    <citation type="journal article" date="2019" name="Sci. Rep.">
        <title>Comparative genomics of chytrid fungi reveal insights into the obligate biotrophic and pathogenic lifestyle of Synchytrium endobioticum.</title>
        <authorList>
            <person name="van de Vossenberg B.T.L.H."/>
            <person name="Warris S."/>
            <person name="Nguyen H.D.T."/>
            <person name="van Gent-Pelzer M.P.E."/>
            <person name="Joly D.L."/>
            <person name="van de Geest H.C."/>
            <person name="Bonants P.J.M."/>
            <person name="Smith D.S."/>
            <person name="Levesque C.A."/>
            <person name="van der Lee T.A.J."/>
        </authorList>
    </citation>
    <scope>NUCLEOTIDE SEQUENCE [LARGE SCALE GENOMIC DNA]</scope>
    <source>
        <strain evidence="8 9">CBS 675.73</strain>
    </source>
</reference>
<evidence type="ECO:0000256" key="4">
    <source>
        <dbReference type="ARBA" id="ARBA00022833"/>
    </source>
</evidence>
<evidence type="ECO:0000256" key="5">
    <source>
        <dbReference type="PROSITE-ProRule" id="PRU00288"/>
    </source>
</evidence>
<dbReference type="STRING" id="246404.A0A507FPV9"/>
<dbReference type="PROSITE" id="PS50115">
    <property type="entry name" value="ARFGAP"/>
    <property type="match status" value="1"/>
</dbReference>
<keyword evidence="1" id="KW-0479">Metal-binding</keyword>
<dbReference type="InterPro" id="IPR001164">
    <property type="entry name" value="ArfGAP_dom"/>
</dbReference>
<dbReference type="PRINTS" id="PR00405">
    <property type="entry name" value="REVINTRACTNG"/>
</dbReference>
<evidence type="ECO:0000313" key="9">
    <source>
        <dbReference type="Proteomes" id="UP000320333"/>
    </source>
</evidence>